<feature type="region of interest" description="Disordered" evidence="7">
    <location>
        <begin position="280"/>
        <end position="343"/>
    </location>
</feature>
<organism evidence="9 10">
    <name type="scientific">Coemansia spiralis</name>
    <dbReference type="NCBI Taxonomy" id="417178"/>
    <lineage>
        <taxon>Eukaryota</taxon>
        <taxon>Fungi</taxon>
        <taxon>Fungi incertae sedis</taxon>
        <taxon>Zoopagomycota</taxon>
        <taxon>Kickxellomycotina</taxon>
        <taxon>Kickxellomycetes</taxon>
        <taxon>Kickxellales</taxon>
        <taxon>Kickxellaceae</taxon>
        <taxon>Coemansia</taxon>
    </lineage>
</organism>
<dbReference type="SMART" id="SM01140">
    <property type="entry name" value="Drf_GBD"/>
    <property type="match status" value="1"/>
</dbReference>
<comment type="cofactor">
    <cofactor evidence="1">
        <name>Mn(2+)</name>
        <dbReference type="ChEBI" id="CHEBI:29035"/>
    </cofactor>
</comment>
<dbReference type="InterPro" id="IPR016024">
    <property type="entry name" value="ARM-type_fold"/>
</dbReference>
<dbReference type="CDD" id="cd18870">
    <property type="entry name" value="NUDIX_AcylCoAdiphos_Nudt19"/>
    <property type="match status" value="1"/>
</dbReference>
<keyword evidence="10" id="KW-1185">Reference proteome</keyword>
<dbReference type="GO" id="GO:0030036">
    <property type="term" value="P:actin cytoskeleton organization"/>
    <property type="evidence" value="ECO:0007669"/>
    <property type="project" value="InterPro"/>
</dbReference>
<dbReference type="InterPro" id="IPR011989">
    <property type="entry name" value="ARM-like"/>
</dbReference>
<comment type="cofactor">
    <cofactor evidence="2">
        <name>Mg(2+)</name>
        <dbReference type="ChEBI" id="CHEBI:18420"/>
    </cofactor>
</comment>
<dbReference type="InterPro" id="IPR039121">
    <property type="entry name" value="NUDT19"/>
</dbReference>
<proteinExistence type="predicted"/>
<dbReference type="InterPro" id="IPR015797">
    <property type="entry name" value="NUDIX_hydrolase-like_dom_sf"/>
</dbReference>
<dbReference type="SUPFAM" id="SSF48371">
    <property type="entry name" value="ARM repeat"/>
    <property type="match status" value="1"/>
</dbReference>
<dbReference type="Proteomes" id="UP001151516">
    <property type="component" value="Unassembled WGS sequence"/>
</dbReference>
<feature type="domain" description="Nudix hydrolase" evidence="8">
    <location>
        <begin position="13"/>
        <end position="192"/>
    </location>
</feature>
<evidence type="ECO:0000313" key="10">
    <source>
        <dbReference type="Proteomes" id="UP001151516"/>
    </source>
</evidence>
<dbReference type="InterPro" id="IPR000086">
    <property type="entry name" value="NUDIX_hydrolase_dom"/>
</dbReference>
<evidence type="ECO:0000256" key="3">
    <source>
        <dbReference type="ARBA" id="ARBA00022723"/>
    </source>
</evidence>
<reference evidence="9" key="1">
    <citation type="submission" date="2022-07" db="EMBL/GenBank/DDBJ databases">
        <title>Phylogenomic reconstructions and comparative analyses of Kickxellomycotina fungi.</title>
        <authorList>
            <person name="Reynolds N.K."/>
            <person name="Stajich J.E."/>
            <person name="Barry K."/>
            <person name="Grigoriev I.V."/>
            <person name="Crous P."/>
            <person name="Smith M.E."/>
        </authorList>
    </citation>
    <scope>NUCLEOTIDE SEQUENCE</scope>
    <source>
        <strain evidence="9">CBS 109367</strain>
    </source>
</reference>
<comment type="caution">
    <text evidence="9">The sequence shown here is derived from an EMBL/GenBank/DDBJ whole genome shotgun (WGS) entry which is preliminary data.</text>
</comment>
<dbReference type="Gene3D" id="3.90.79.10">
    <property type="entry name" value="Nucleoside Triphosphate Pyrophosphohydrolase"/>
    <property type="match status" value="1"/>
</dbReference>
<dbReference type="EMBL" id="JANBTX010000155">
    <property type="protein sequence ID" value="KAJ2685396.1"/>
    <property type="molecule type" value="Genomic_DNA"/>
</dbReference>
<keyword evidence="4" id="KW-0378">Hydrolase</keyword>
<dbReference type="GO" id="GO:0031267">
    <property type="term" value="F:small GTPase binding"/>
    <property type="evidence" value="ECO:0007669"/>
    <property type="project" value="InterPro"/>
</dbReference>
<evidence type="ECO:0000256" key="7">
    <source>
        <dbReference type="SAM" id="MobiDB-lite"/>
    </source>
</evidence>
<dbReference type="AlphaFoldDB" id="A0A9W8GHE5"/>
<sequence>MLKASARLAAAAVPRVSASMVVTAPIKGPAEPTAYNYRVLMVRRAAGGSFESALVFPGGVEEPDDSRDALMDAHKVCAIRETFEETGLLLTTATDRTVQPEPSFSAMCEKHGVRPLNPQPIGRWITPRAKRHRFDTRFFMLNISDTDKFLLDQLATGRVQLSELVAMHWFSPDEILRANARSLTALYPPQFYILSELARFTRWQDLPSYDPDPLPIEPVLCPRSDGMAVALLPGDQAYPGGRPMGVCDADLFGEDRVEEPGMHRIGFKSSDNFVKLASDEPSHANTVNDAQLSRTSLASEQPRRAGSPGGRDRGMSTNSYMGSTSPTQPQQRYSRGRPMSAVFAQSPTPDLHLAQVEEELDTIMDEMGLQAEQRLPMKNMSLDSKIQLIQTHKAKAGRGHRADATPLSEHLKILNKAGTQSLPRARLEKLRVDIAYQSIQQLGSFIDEGGLRLLLTHLTQLNERRTATRRQDELVKEREILCCVLGMAKVGVGAKFLLEGTTAHLRHILDSVGTLWVPCAVMSLRIISYLVQQDGVNSIDVIIASLFRRECAADDPGNATTKRGTAFVEWMQAIDHGIEDYDGSVRAVVSPADQQQVIANAVELVSSSLVLANSIVDALSGSIDKRVKFYERLHGHEMLAKFAKLRNWRVSIINAHLGRWEEALRRDYNIARSQRADTIVLDNSGDSTIRDMTLFKSFIAHYQEAKAAAESNVSSESSDADDGFLRMNLSTYSVQATPTPMTMSAPVTPAIGRRSRPVSIAEDTSSFVSGCEADMAVPPFMARSRSRSNIAETGSLRNLREKHSSHPVSPPARAESSDSALVGLKSTHSLLKRAFLDIPRLPAESSPEAARELQAIVELAQSMLATFD</sequence>
<dbReference type="GO" id="GO:0005739">
    <property type="term" value="C:mitochondrion"/>
    <property type="evidence" value="ECO:0007669"/>
    <property type="project" value="TreeGrafter"/>
</dbReference>
<evidence type="ECO:0000259" key="8">
    <source>
        <dbReference type="PROSITE" id="PS51462"/>
    </source>
</evidence>
<evidence type="ECO:0000256" key="6">
    <source>
        <dbReference type="ARBA" id="ARBA00023211"/>
    </source>
</evidence>
<gene>
    <name evidence="9" type="ORF">IWW39_004285</name>
</gene>
<feature type="compositionally biased region" description="Polar residues" evidence="7">
    <location>
        <begin position="283"/>
        <end position="299"/>
    </location>
</feature>
<dbReference type="SUPFAM" id="SSF55811">
    <property type="entry name" value="Nudix"/>
    <property type="match status" value="1"/>
</dbReference>
<dbReference type="PANTHER" id="PTHR12318:SF0">
    <property type="entry name" value="ACYL-COENZYME A DIPHOSPHATASE NUDT19"/>
    <property type="match status" value="1"/>
</dbReference>
<dbReference type="OrthoDB" id="5563331at2759"/>
<keyword evidence="5" id="KW-0460">Magnesium</keyword>
<dbReference type="GO" id="GO:0046872">
    <property type="term" value="F:metal ion binding"/>
    <property type="evidence" value="ECO:0007669"/>
    <property type="project" value="UniProtKB-KW"/>
</dbReference>
<evidence type="ECO:0000256" key="4">
    <source>
        <dbReference type="ARBA" id="ARBA00022801"/>
    </source>
</evidence>
<feature type="region of interest" description="Disordered" evidence="7">
    <location>
        <begin position="793"/>
        <end position="819"/>
    </location>
</feature>
<dbReference type="PROSITE" id="PS51462">
    <property type="entry name" value="NUDIX"/>
    <property type="match status" value="1"/>
</dbReference>
<dbReference type="Gene3D" id="1.25.10.10">
    <property type="entry name" value="Leucine-rich Repeat Variant"/>
    <property type="match status" value="1"/>
</dbReference>
<dbReference type="GO" id="GO:0016818">
    <property type="term" value="F:hydrolase activity, acting on acid anhydrides, in phosphorus-containing anhydrides"/>
    <property type="evidence" value="ECO:0007669"/>
    <property type="project" value="InterPro"/>
</dbReference>
<dbReference type="Pfam" id="PF06371">
    <property type="entry name" value="Drf_GBD"/>
    <property type="match status" value="1"/>
</dbReference>
<dbReference type="PANTHER" id="PTHR12318">
    <property type="entry name" value="TESTOSTERONE-REGULATED PROTEIN RP2"/>
    <property type="match status" value="1"/>
</dbReference>
<dbReference type="GO" id="GO:0003779">
    <property type="term" value="F:actin binding"/>
    <property type="evidence" value="ECO:0007669"/>
    <property type="project" value="InterPro"/>
</dbReference>
<accession>A0A9W8GHE5</accession>
<name>A0A9W8GHE5_9FUNG</name>
<dbReference type="InterPro" id="IPR010473">
    <property type="entry name" value="GTPase-bd"/>
</dbReference>
<dbReference type="Pfam" id="PF00293">
    <property type="entry name" value="NUDIX"/>
    <property type="match status" value="1"/>
</dbReference>
<evidence type="ECO:0000256" key="2">
    <source>
        <dbReference type="ARBA" id="ARBA00001946"/>
    </source>
</evidence>
<keyword evidence="6" id="KW-0464">Manganese</keyword>
<evidence type="ECO:0000313" key="9">
    <source>
        <dbReference type="EMBL" id="KAJ2685396.1"/>
    </source>
</evidence>
<keyword evidence="3" id="KW-0479">Metal-binding</keyword>
<evidence type="ECO:0000256" key="5">
    <source>
        <dbReference type="ARBA" id="ARBA00022842"/>
    </source>
</evidence>
<evidence type="ECO:0000256" key="1">
    <source>
        <dbReference type="ARBA" id="ARBA00001936"/>
    </source>
</evidence>
<protein>
    <recommendedName>
        <fullName evidence="8">Nudix hydrolase domain-containing protein</fullName>
    </recommendedName>
</protein>
<feature type="compositionally biased region" description="Polar residues" evidence="7">
    <location>
        <begin position="315"/>
        <end position="333"/>
    </location>
</feature>